<organism evidence="7">
    <name type="scientific">Psilocybe cubensis</name>
    <name type="common">Psychedelic mushroom</name>
    <name type="synonym">Stropharia cubensis</name>
    <dbReference type="NCBI Taxonomy" id="181762"/>
    <lineage>
        <taxon>Eukaryota</taxon>
        <taxon>Fungi</taxon>
        <taxon>Dikarya</taxon>
        <taxon>Basidiomycota</taxon>
        <taxon>Agaricomycotina</taxon>
        <taxon>Agaricomycetes</taxon>
        <taxon>Agaricomycetidae</taxon>
        <taxon>Agaricales</taxon>
        <taxon>Agaricineae</taxon>
        <taxon>Strophariaceae</taxon>
        <taxon>Psilocybe</taxon>
    </lineage>
</organism>
<keyword evidence="1" id="KW-0547">Nucleotide-binding</keyword>
<dbReference type="GO" id="GO:0005524">
    <property type="term" value="F:ATP binding"/>
    <property type="evidence" value="ECO:0007669"/>
    <property type="project" value="InterPro"/>
</dbReference>
<feature type="region of interest" description="Disordered" evidence="4">
    <location>
        <begin position="249"/>
        <end position="316"/>
    </location>
</feature>
<evidence type="ECO:0000259" key="6">
    <source>
        <dbReference type="PROSITE" id="PS51194"/>
    </source>
</evidence>
<comment type="caution">
    <text evidence="7">The sequence shown here is derived from an EMBL/GenBank/DDBJ whole genome shotgun (WGS) entry which is preliminary data.</text>
</comment>
<dbReference type="InterPro" id="IPR049730">
    <property type="entry name" value="SNF2/RAD54-like_C"/>
</dbReference>
<dbReference type="CDD" id="cd18793">
    <property type="entry name" value="SF2_C_SNF"/>
    <property type="match status" value="1"/>
</dbReference>
<feature type="region of interest" description="Disordered" evidence="4">
    <location>
        <begin position="510"/>
        <end position="540"/>
    </location>
</feature>
<evidence type="ECO:0000256" key="1">
    <source>
        <dbReference type="ARBA" id="ARBA00022741"/>
    </source>
</evidence>
<evidence type="ECO:0000259" key="5">
    <source>
        <dbReference type="PROSITE" id="PS51192"/>
    </source>
</evidence>
<feature type="compositionally biased region" description="Basic residues" evidence="4">
    <location>
        <begin position="258"/>
        <end position="267"/>
    </location>
</feature>
<dbReference type="GO" id="GO:0016787">
    <property type="term" value="F:hydrolase activity"/>
    <property type="evidence" value="ECO:0007669"/>
    <property type="project" value="UniProtKB-KW"/>
</dbReference>
<dbReference type="InterPro" id="IPR027417">
    <property type="entry name" value="P-loop_NTPase"/>
</dbReference>
<dbReference type="AlphaFoldDB" id="A0A8H7XNT6"/>
<dbReference type="Gene3D" id="3.40.50.300">
    <property type="entry name" value="P-loop containing nucleotide triphosphate hydrolases"/>
    <property type="match status" value="1"/>
</dbReference>
<feature type="domain" description="Helicase ATP-binding" evidence="5">
    <location>
        <begin position="164"/>
        <end position="403"/>
    </location>
</feature>
<keyword evidence="3" id="KW-0067">ATP-binding</keyword>
<dbReference type="InterPro" id="IPR038718">
    <property type="entry name" value="SNF2-like_sf"/>
</dbReference>
<accession>A0A8H7XNT6</accession>
<feature type="compositionally biased region" description="Acidic residues" evidence="4">
    <location>
        <begin position="303"/>
        <end position="316"/>
    </location>
</feature>
<reference evidence="7" key="1">
    <citation type="submission" date="2021-02" db="EMBL/GenBank/DDBJ databases">
        <title>Psilocybe cubensis genome.</title>
        <authorList>
            <person name="Mckernan K.J."/>
            <person name="Crawford S."/>
            <person name="Trippe A."/>
            <person name="Kane L.T."/>
            <person name="Mclaughlin S."/>
        </authorList>
    </citation>
    <scope>NUCLEOTIDE SEQUENCE [LARGE SCALE GENOMIC DNA]</scope>
    <source>
        <strain evidence="7">MGC-MH-2018</strain>
    </source>
</reference>
<evidence type="ECO:0000256" key="2">
    <source>
        <dbReference type="ARBA" id="ARBA00022801"/>
    </source>
</evidence>
<dbReference type="Pfam" id="PF00176">
    <property type="entry name" value="SNF2-rel_dom"/>
    <property type="match status" value="1"/>
</dbReference>
<gene>
    <name evidence="7" type="ORF">JR316_010778</name>
</gene>
<dbReference type="EMBL" id="JAFIQS010000012">
    <property type="protein sequence ID" value="KAG5164272.1"/>
    <property type="molecule type" value="Genomic_DNA"/>
</dbReference>
<feature type="region of interest" description="Disordered" evidence="4">
    <location>
        <begin position="87"/>
        <end position="137"/>
    </location>
</feature>
<dbReference type="SMART" id="SM00487">
    <property type="entry name" value="DEXDc"/>
    <property type="match status" value="1"/>
</dbReference>
<evidence type="ECO:0000256" key="4">
    <source>
        <dbReference type="SAM" id="MobiDB-lite"/>
    </source>
</evidence>
<sequence>MSGATSPDIVPSTPATTPPTNTSPECSRASSVLGDPVKEETVPENNDSLSMSETEMEKRLSRLQFVLDRSAVFSTILKNRMDEEKARQAALQAEKRKEQTGKKRGRSAVQSSPKGKRKKGANGNAVPIEEPEVEDGEGAVFQQPALITGAKLKPYQLEGLQWMVSLDQNGISGILADEMGLGKTLQTIAFSAYLREHHNSRPFLIVCPLSVLHNWVDEYKKFAPDIPVCMYHGTPEERAELRRTVMSLSGNEVAAPKPKAKTPKKKTPVQATRKSDRTAKPVAETSSTGSKRRGRPRKSKVVEDEDEERETMDVDKEVEEVEPITFPIVLTTYEMIIKDRTYLSHYDWGYIVVDEGHRLKNLDCKLMKEIKKYQSAGRMILTGTPLHNNLGELWALLNFILPDIFDDVDTFEEWFDLPQLQSSLPTSQSSQIISSLHAILKPFLLRRLKVDVETNLPPKKEYVLYAPLSMRQREAYDRVLDGGLRKWLIQGGTSGVEIPVDTDECVAVKKEEDADGKVPDNDSKEEEDKQEGTSKRRASTRFVKGGRKSYAVDGSDREYFKMLERGELDERGLKVTKTKEEAAEEEARIGREHQERTKVKQVNNMKLQNTVMQLRKVCSHPFLFDWPIDPNTMYPVLGEELVNASGKMMVLDRLLRELFKRKHKVLLFSQFTTMLDIIEDWAVDYMGWPICRIDGSTAPQERREQMNKFQNGGDDPNAPCLFLLSTRAGGLGINLVAADTVIFYDQDWNPQMDAQAQDRAHRIGQTKPVLIYRLVSAHTIETKIMQRATEKRKLEALVIAKGKFRKPAAAAANPKRETMADMAASLLRLEGEKIDVVPNTKEGKQGVLSDEDLDLLLDRRPEVFAERGQGWTSGGVRAVAGGTAVTGGVTTGVGATGGDEESAAGQIDHSAMGAGKKAAFAVYEAPAEEGNDALAKMMAEVEEAS</sequence>
<feature type="domain" description="Helicase C-terminal" evidence="6">
    <location>
        <begin position="650"/>
        <end position="805"/>
    </location>
</feature>
<proteinExistence type="predicted"/>
<keyword evidence="2" id="KW-0378">Hydrolase</keyword>
<dbReference type="PROSITE" id="PS51192">
    <property type="entry name" value="HELICASE_ATP_BIND_1"/>
    <property type="match status" value="1"/>
</dbReference>
<name>A0A8H7XNT6_PSICU</name>
<dbReference type="Pfam" id="PF00271">
    <property type="entry name" value="Helicase_C"/>
    <property type="match status" value="1"/>
</dbReference>
<dbReference type="PROSITE" id="PS51194">
    <property type="entry name" value="HELICASE_CTER"/>
    <property type="match status" value="1"/>
</dbReference>
<feature type="compositionally biased region" description="Basic residues" evidence="4">
    <location>
        <begin position="290"/>
        <end position="299"/>
    </location>
</feature>
<evidence type="ECO:0000313" key="7">
    <source>
        <dbReference type="EMBL" id="KAG5164272.1"/>
    </source>
</evidence>
<dbReference type="SUPFAM" id="SSF52540">
    <property type="entry name" value="P-loop containing nucleoside triphosphate hydrolases"/>
    <property type="match status" value="2"/>
</dbReference>
<feature type="compositionally biased region" description="Basic and acidic residues" evidence="4">
    <location>
        <begin position="87"/>
        <end position="101"/>
    </location>
</feature>
<dbReference type="InterPro" id="IPR000330">
    <property type="entry name" value="SNF2_N"/>
</dbReference>
<dbReference type="InterPro" id="IPR001650">
    <property type="entry name" value="Helicase_C-like"/>
</dbReference>
<feature type="compositionally biased region" description="Basic and acidic residues" evidence="4">
    <location>
        <begin position="510"/>
        <end position="534"/>
    </location>
</feature>
<dbReference type="PANTHER" id="PTHR10799">
    <property type="entry name" value="SNF2/RAD54 HELICASE FAMILY"/>
    <property type="match status" value="1"/>
</dbReference>
<dbReference type="InterPro" id="IPR014001">
    <property type="entry name" value="Helicase_ATP-bd"/>
</dbReference>
<evidence type="ECO:0000256" key="3">
    <source>
        <dbReference type="ARBA" id="ARBA00022840"/>
    </source>
</evidence>
<protein>
    <submittedName>
        <fullName evidence="7">Uncharacterized protein</fullName>
    </submittedName>
</protein>
<feature type="region of interest" description="Disordered" evidence="4">
    <location>
        <begin position="1"/>
        <end position="58"/>
    </location>
</feature>
<dbReference type="SMART" id="SM00490">
    <property type="entry name" value="HELICc"/>
    <property type="match status" value="1"/>
</dbReference>
<feature type="compositionally biased region" description="Low complexity" evidence="4">
    <location>
        <begin position="11"/>
        <end position="24"/>
    </location>
</feature>
<feature type="compositionally biased region" description="Polar residues" evidence="4">
    <location>
        <begin position="43"/>
        <end position="53"/>
    </location>
</feature>
<dbReference type="Gene3D" id="3.40.50.10810">
    <property type="entry name" value="Tandem AAA-ATPase domain"/>
    <property type="match status" value="2"/>
</dbReference>